<dbReference type="EMBL" id="LR877147">
    <property type="protein sequence ID" value="CAD2214353.1"/>
    <property type="molecule type" value="Genomic_DNA"/>
</dbReference>
<organism evidence="3 4">
    <name type="scientific">Angomonas deanei</name>
    <dbReference type="NCBI Taxonomy" id="59799"/>
    <lineage>
        <taxon>Eukaryota</taxon>
        <taxon>Discoba</taxon>
        <taxon>Euglenozoa</taxon>
        <taxon>Kinetoplastea</taxon>
        <taxon>Metakinetoplastina</taxon>
        <taxon>Trypanosomatida</taxon>
        <taxon>Trypanosomatidae</taxon>
        <taxon>Strigomonadinae</taxon>
        <taxon>Angomonas</taxon>
    </lineage>
</organism>
<feature type="region of interest" description="Disordered" evidence="2">
    <location>
        <begin position="1"/>
        <end position="25"/>
    </location>
</feature>
<accession>A0A7G2C6G9</accession>
<keyword evidence="1" id="KW-0206">Cytoskeleton</keyword>
<dbReference type="Gene3D" id="3.30.740.10">
    <property type="entry name" value="Protein Inhibitor Of Neuronal Nitric Oxide Synthase"/>
    <property type="match status" value="1"/>
</dbReference>
<evidence type="ECO:0000256" key="2">
    <source>
        <dbReference type="SAM" id="MobiDB-lite"/>
    </source>
</evidence>
<reference evidence="3 4" key="1">
    <citation type="submission" date="2020-08" db="EMBL/GenBank/DDBJ databases">
        <authorList>
            <person name="Newling K."/>
            <person name="Davey J."/>
            <person name="Forrester S."/>
        </authorList>
    </citation>
    <scope>NUCLEOTIDE SEQUENCE [LARGE SCALE GENOMIC DNA]</scope>
    <source>
        <strain evidence="4">Crithidia deanei Carvalho (ATCC PRA-265)</strain>
    </source>
</reference>
<evidence type="ECO:0000313" key="3">
    <source>
        <dbReference type="EMBL" id="CAD2214353.1"/>
    </source>
</evidence>
<feature type="compositionally biased region" description="Basic and acidic residues" evidence="2">
    <location>
        <begin position="7"/>
        <end position="22"/>
    </location>
</feature>
<dbReference type="InterPro" id="IPR037177">
    <property type="entry name" value="DLC_sf"/>
</dbReference>
<dbReference type="PANTHER" id="PTHR11886:SF35">
    <property type="entry name" value="DYNEIN LIGHT CHAIN"/>
    <property type="match status" value="1"/>
</dbReference>
<dbReference type="AlphaFoldDB" id="A0A7G2C6G9"/>
<dbReference type="PANTHER" id="PTHR11886">
    <property type="entry name" value="DYNEIN LIGHT CHAIN"/>
    <property type="match status" value="1"/>
</dbReference>
<keyword evidence="1" id="KW-0505">Motor protein</keyword>
<keyword evidence="1" id="KW-0493">Microtubule</keyword>
<dbReference type="SMART" id="SM01375">
    <property type="entry name" value="Dynein_light"/>
    <property type="match status" value="1"/>
</dbReference>
<proteinExistence type="inferred from homology"/>
<dbReference type="GO" id="GO:0005874">
    <property type="term" value="C:microtubule"/>
    <property type="evidence" value="ECO:0007669"/>
    <property type="project" value="UniProtKB-KW"/>
</dbReference>
<dbReference type="GO" id="GO:0045505">
    <property type="term" value="F:dynein intermediate chain binding"/>
    <property type="evidence" value="ECO:0007669"/>
    <property type="project" value="TreeGrafter"/>
</dbReference>
<evidence type="ECO:0000313" key="4">
    <source>
        <dbReference type="Proteomes" id="UP000515908"/>
    </source>
</evidence>
<name>A0A7G2C6G9_9TRYP</name>
<sequence length="172" mass="19723">MSATEAKAAETKVEEEEGEKKSATLSPTEQLIKIIMEAQTIHITDTDMRKEKSESVVLWAREAMAQLEAQYYNDANLRVLQRVQEGKPLYDGSINMNNIYMNHFKELSLTLKKKLDQAFRNTWHVICGTSFGSNVTCDKDNFINFKVNTVYFLVLQSGPSGSPRYGRRGWYR</sequence>
<protein>
    <recommendedName>
        <fullName evidence="1">Dynein light chain</fullName>
    </recommendedName>
</protein>
<dbReference type="Proteomes" id="UP000515908">
    <property type="component" value="Chromosome 03"/>
</dbReference>
<dbReference type="CDD" id="cd21450">
    <property type="entry name" value="DLC-like_DYNLL1-like"/>
    <property type="match status" value="1"/>
</dbReference>
<dbReference type="SUPFAM" id="SSF54648">
    <property type="entry name" value="DLC"/>
    <property type="match status" value="1"/>
</dbReference>
<keyword evidence="4" id="KW-1185">Reference proteome</keyword>
<keyword evidence="1" id="KW-0243">Dynein</keyword>
<keyword evidence="1" id="KW-0963">Cytoplasm</keyword>
<gene>
    <name evidence="3" type="ORF">ADEAN_000179800</name>
</gene>
<dbReference type="GO" id="GO:0007017">
    <property type="term" value="P:microtubule-based process"/>
    <property type="evidence" value="ECO:0007669"/>
    <property type="project" value="InterPro"/>
</dbReference>
<comment type="subcellular location">
    <subcellularLocation>
        <location evidence="1">Cytoplasm</location>
        <location evidence="1">Cytoskeleton</location>
    </subcellularLocation>
</comment>
<comment type="similarity">
    <text evidence="1">Belongs to the dynein light chain family.</text>
</comment>
<dbReference type="Pfam" id="PF01221">
    <property type="entry name" value="Dynein_light"/>
    <property type="match status" value="1"/>
</dbReference>
<dbReference type="GO" id="GO:0005868">
    <property type="term" value="C:cytoplasmic dynein complex"/>
    <property type="evidence" value="ECO:0007669"/>
    <property type="project" value="TreeGrafter"/>
</dbReference>
<dbReference type="VEuPathDB" id="TriTrypDB:ADEAN_000179800"/>
<dbReference type="InterPro" id="IPR001372">
    <property type="entry name" value="Dynein_light_chain_typ-1/2"/>
</dbReference>
<evidence type="ECO:0000256" key="1">
    <source>
        <dbReference type="RuleBase" id="RU365010"/>
    </source>
</evidence>